<protein>
    <recommendedName>
        <fullName evidence="3">Cell division inhibitor</fullName>
    </recommendedName>
</protein>
<organism evidence="1 2">
    <name type="scientific">Oceanisphaera psychrotolerans</name>
    <dbReference type="NCBI Taxonomy" id="1414654"/>
    <lineage>
        <taxon>Bacteria</taxon>
        <taxon>Pseudomonadati</taxon>
        <taxon>Pseudomonadota</taxon>
        <taxon>Gammaproteobacteria</taxon>
        <taxon>Aeromonadales</taxon>
        <taxon>Aeromonadaceae</taxon>
        <taxon>Oceanisphaera</taxon>
    </lineage>
</organism>
<dbReference type="AlphaFoldDB" id="A0A1J4QE25"/>
<name>A0A1J4QE25_9GAMM</name>
<dbReference type="EMBL" id="MDKE01000030">
    <property type="protein sequence ID" value="OIN07992.1"/>
    <property type="molecule type" value="Genomic_DNA"/>
</dbReference>
<sequence>MATILLSREQVFSSPLWSHSPQDETGGTLVHFSHWNRELQTGLLASLAVISQNNRGWILVVNAPARLSRSALTQAGIDPARVIDAKRMSGPLLQRAVDCAGIAAVVCWQSAGAPLPTPGHRRQNLFMIHQHDTPPALH</sequence>
<dbReference type="SUPFAM" id="SSF52540">
    <property type="entry name" value="P-loop containing nucleoside triphosphate hydrolases"/>
    <property type="match status" value="1"/>
</dbReference>
<dbReference type="STRING" id="1414654.BFR47_15865"/>
<dbReference type="InterPro" id="IPR027417">
    <property type="entry name" value="P-loop_NTPase"/>
</dbReference>
<comment type="caution">
    <text evidence="1">The sequence shown here is derived from an EMBL/GenBank/DDBJ whole genome shotgun (WGS) entry which is preliminary data.</text>
</comment>
<reference evidence="1 2" key="1">
    <citation type="submission" date="2016-07" db="EMBL/GenBank/DDBJ databases">
        <title>Draft Genome Sequence of Oceanisphaera psychrotolerans, isolated from coastal sediment samples.</title>
        <authorList>
            <person name="Zhuo S."/>
            <person name="Ruan Z."/>
        </authorList>
    </citation>
    <scope>NUCLEOTIDE SEQUENCE [LARGE SCALE GENOMIC DNA]</scope>
    <source>
        <strain evidence="1 2">LAM-WHM-ZC</strain>
    </source>
</reference>
<evidence type="ECO:0000313" key="2">
    <source>
        <dbReference type="Proteomes" id="UP000243073"/>
    </source>
</evidence>
<gene>
    <name evidence="1" type="ORF">BFR47_15865</name>
</gene>
<keyword evidence="2" id="KW-1185">Reference proteome</keyword>
<dbReference type="OrthoDB" id="5601064at2"/>
<dbReference type="RefSeq" id="WP_071473138.1">
    <property type="nucleotide sequence ID" value="NZ_MDKE01000030.1"/>
</dbReference>
<evidence type="ECO:0000313" key="1">
    <source>
        <dbReference type="EMBL" id="OIN07992.1"/>
    </source>
</evidence>
<accession>A0A1J4QE25</accession>
<proteinExistence type="predicted"/>
<dbReference type="Gene3D" id="3.40.50.300">
    <property type="entry name" value="P-loop containing nucleotide triphosphate hydrolases"/>
    <property type="match status" value="1"/>
</dbReference>
<evidence type="ECO:0008006" key="3">
    <source>
        <dbReference type="Google" id="ProtNLM"/>
    </source>
</evidence>
<dbReference type="Proteomes" id="UP000243073">
    <property type="component" value="Unassembled WGS sequence"/>
</dbReference>